<comment type="caution">
    <text evidence="3">The sequence shown here is derived from an EMBL/GenBank/DDBJ whole genome shotgun (WGS) entry which is preliminary data.</text>
</comment>
<keyword evidence="4" id="KW-1185">Reference proteome</keyword>
<accession>A0ABY2KNP9</accession>
<dbReference type="PANTHER" id="PTHR31438">
    <property type="entry name" value="LYSINE N-ACYLTRANSFERASE C17G9.06C-RELATED"/>
    <property type="match status" value="1"/>
</dbReference>
<dbReference type="PROSITE" id="PS51186">
    <property type="entry name" value="GNAT"/>
    <property type="match status" value="1"/>
</dbReference>
<dbReference type="SUPFAM" id="SSF55729">
    <property type="entry name" value="Acyl-CoA N-acyltransferases (Nat)"/>
    <property type="match status" value="1"/>
</dbReference>
<sequence length="161" mass="18319">MCATRHCFCNVTLDDHDLLKTWQSTPHVQEWWGAQKPFDEEDLADPRVARWIVSYAKRPFAFMQDYTVHGWDDHHFAHLPKGARGIDQYIGDPGMIGAGHGSAFISARMQVLFDEGAPVIATDPHPENHRAIAVYRKLGFEPFGPPQETRWGLIVPMLAKR</sequence>
<dbReference type="InterPro" id="IPR016181">
    <property type="entry name" value="Acyl_CoA_acyltransferase"/>
</dbReference>
<dbReference type="EMBL" id="RPEM01000003">
    <property type="protein sequence ID" value="TGD44228.1"/>
    <property type="molecule type" value="Genomic_DNA"/>
</dbReference>
<keyword evidence="1" id="KW-0046">Antibiotic resistance</keyword>
<dbReference type="Proteomes" id="UP000297741">
    <property type="component" value="Unassembled WGS sequence"/>
</dbReference>
<organism evidence="3 4">
    <name type="scientific">Pseudotabrizicola sediminis</name>
    <dbReference type="NCBI Taxonomy" id="2486418"/>
    <lineage>
        <taxon>Bacteria</taxon>
        <taxon>Pseudomonadati</taxon>
        <taxon>Pseudomonadota</taxon>
        <taxon>Alphaproteobacteria</taxon>
        <taxon>Rhodobacterales</taxon>
        <taxon>Paracoccaceae</taxon>
        <taxon>Pseudotabrizicola</taxon>
    </lineage>
</organism>
<dbReference type="Gene3D" id="3.40.630.30">
    <property type="match status" value="1"/>
</dbReference>
<dbReference type="PANTHER" id="PTHR31438:SF1">
    <property type="entry name" value="LYSINE N-ACYLTRANSFERASE C17G9.06C-RELATED"/>
    <property type="match status" value="1"/>
</dbReference>
<proteinExistence type="predicted"/>
<name>A0ABY2KNP9_9RHOB</name>
<evidence type="ECO:0000313" key="4">
    <source>
        <dbReference type="Proteomes" id="UP000297741"/>
    </source>
</evidence>
<dbReference type="InterPro" id="IPR000182">
    <property type="entry name" value="GNAT_dom"/>
</dbReference>
<dbReference type="Pfam" id="PF13523">
    <property type="entry name" value="Acetyltransf_8"/>
    <property type="match status" value="1"/>
</dbReference>
<evidence type="ECO:0000256" key="1">
    <source>
        <dbReference type="ARBA" id="ARBA00023251"/>
    </source>
</evidence>
<evidence type="ECO:0000313" key="3">
    <source>
        <dbReference type="EMBL" id="TGD44228.1"/>
    </source>
</evidence>
<feature type="domain" description="N-acetyltransferase" evidence="2">
    <location>
        <begin position="9"/>
        <end position="161"/>
    </location>
</feature>
<evidence type="ECO:0000259" key="2">
    <source>
        <dbReference type="PROSITE" id="PS51186"/>
    </source>
</evidence>
<reference evidence="3 4" key="1">
    <citation type="submission" date="2018-11" db="EMBL/GenBank/DDBJ databases">
        <title>Tabrizicola sp. isolated from sediment of alpine lake.</title>
        <authorList>
            <person name="Liu Z."/>
        </authorList>
    </citation>
    <scope>NUCLEOTIDE SEQUENCE [LARGE SCALE GENOMIC DNA]</scope>
    <source>
        <strain evidence="3 4">DRYC-M-16</strain>
    </source>
</reference>
<gene>
    <name evidence="3" type="ORF">EEB11_05920</name>
</gene>
<protein>
    <submittedName>
        <fullName evidence="3">GNAT family N-acetyltransferase</fullName>
    </submittedName>
</protein>